<name>A0A9K3LRR7_9STRA</name>
<organism evidence="2 3">
    <name type="scientific">Nitzschia inconspicua</name>
    <dbReference type="NCBI Taxonomy" id="303405"/>
    <lineage>
        <taxon>Eukaryota</taxon>
        <taxon>Sar</taxon>
        <taxon>Stramenopiles</taxon>
        <taxon>Ochrophyta</taxon>
        <taxon>Bacillariophyta</taxon>
        <taxon>Bacillariophyceae</taxon>
        <taxon>Bacillariophycidae</taxon>
        <taxon>Bacillariales</taxon>
        <taxon>Bacillariaceae</taxon>
        <taxon>Nitzschia</taxon>
    </lineage>
</organism>
<comment type="caution">
    <text evidence="2">The sequence shown here is derived from an EMBL/GenBank/DDBJ whole genome shotgun (WGS) entry which is preliminary data.</text>
</comment>
<evidence type="ECO:0000313" key="2">
    <source>
        <dbReference type="EMBL" id="KAG7366714.1"/>
    </source>
</evidence>
<gene>
    <name evidence="2" type="ORF">IV203_029384</name>
</gene>
<dbReference type="Proteomes" id="UP000693970">
    <property type="component" value="Unassembled WGS sequence"/>
</dbReference>
<proteinExistence type="predicted"/>
<reference evidence="2" key="1">
    <citation type="journal article" date="2021" name="Sci. Rep.">
        <title>Diploid genomic architecture of Nitzschia inconspicua, an elite biomass production diatom.</title>
        <authorList>
            <person name="Oliver A."/>
            <person name="Podell S."/>
            <person name="Pinowska A."/>
            <person name="Traller J.C."/>
            <person name="Smith S.R."/>
            <person name="McClure R."/>
            <person name="Beliaev A."/>
            <person name="Bohutskyi P."/>
            <person name="Hill E.A."/>
            <person name="Rabines A."/>
            <person name="Zheng H."/>
            <person name="Allen L.Z."/>
            <person name="Kuo A."/>
            <person name="Grigoriev I.V."/>
            <person name="Allen A.E."/>
            <person name="Hazlebeck D."/>
            <person name="Allen E.E."/>
        </authorList>
    </citation>
    <scope>NUCLEOTIDE SEQUENCE</scope>
    <source>
        <strain evidence="2">Hildebrandi</strain>
    </source>
</reference>
<dbReference type="EMBL" id="JAGRRH010000007">
    <property type="protein sequence ID" value="KAG7366714.1"/>
    <property type="molecule type" value="Genomic_DNA"/>
</dbReference>
<accession>A0A9K3LRR7</accession>
<feature type="region of interest" description="Disordered" evidence="1">
    <location>
        <begin position="18"/>
        <end position="50"/>
    </location>
</feature>
<evidence type="ECO:0000256" key="1">
    <source>
        <dbReference type="SAM" id="MobiDB-lite"/>
    </source>
</evidence>
<sequence length="126" mass="14105">MTISNNVVLFDDVVAKKMKETSQSSEGDGDVQDVEDHRSTPGSIPSSSTPIASSFVLEVAPRNGRWGSKDPLFRGVCLYDGTMTREQVEKYYSHNTILATTSSSRNNHNMEHRSSWTPLSVFRLFF</sequence>
<reference evidence="2" key="2">
    <citation type="submission" date="2021-04" db="EMBL/GenBank/DDBJ databases">
        <authorList>
            <person name="Podell S."/>
        </authorList>
    </citation>
    <scope>NUCLEOTIDE SEQUENCE</scope>
    <source>
        <strain evidence="2">Hildebrandi</strain>
    </source>
</reference>
<protein>
    <submittedName>
        <fullName evidence="2">Uncharacterized protein</fullName>
    </submittedName>
</protein>
<evidence type="ECO:0000313" key="3">
    <source>
        <dbReference type="Proteomes" id="UP000693970"/>
    </source>
</evidence>
<keyword evidence="3" id="KW-1185">Reference proteome</keyword>
<feature type="compositionally biased region" description="Low complexity" evidence="1">
    <location>
        <begin position="40"/>
        <end position="50"/>
    </location>
</feature>
<dbReference type="AlphaFoldDB" id="A0A9K3LRR7"/>